<organism evidence="2 3">
    <name type="scientific">Thalassotalea eurytherma</name>
    <dbReference type="NCBI Taxonomy" id="1144278"/>
    <lineage>
        <taxon>Bacteria</taxon>
        <taxon>Pseudomonadati</taxon>
        <taxon>Pseudomonadota</taxon>
        <taxon>Gammaproteobacteria</taxon>
        <taxon>Alteromonadales</taxon>
        <taxon>Colwelliaceae</taxon>
        <taxon>Thalassotalea</taxon>
    </lineage>
</organism>
<keyword evidence="1" id="KW-0472">Membrane</keyword>
<dbReference type="EMBL" id="BSSU01000022">
    <property type="protein sequence ID" value="GLX83704.1"/>
    <property type="molecule type" value="Genomic_DNA"/>
</dbReference>
<feature type="transmembrane region" description="Helical" evidence="1">
    <location>
        <begin position="32"/>
        <end position="52"/>
    </location>
</feature>
<keyword evidence="1" id="KW-1133">Transmembrane helix</keyword>
<proteinExistence type="predicted"/>
<dbReference type="Proteomes" id="UP001157133">
    <property type="component" value="Unassembled WGS sequence"/>
</dbReference>
<gene>
    <name evidence="2" type="ORF">theurythT_31570</name>
</gene>
<name>A0ABQ6H8A6_9GAMM</name>
<accession>A0ABQ6H8A6</accession>
<protein>
    <submittedName>
        <fullName evidence="2">Uncharacterized protein</fullName>
    </submittedName>
</protein>
<keyword evidence="3" id="KW-1185">Reference proteome</keyword>
<evidence type="ECO:0000313" key="2">
    <source>
        <dbReference type="EMBL" id="GLX83704.1"/>
    </source>
</evidence>
<evidence type="ECO:0000313" key="3">
    <source>
        <dbReference type="Proteomes" id="UP001157133"/>
    </source>
</evidence>
<sequence>MKNLKLIYIYFLSGVLFLITAGAFYSTENSNLTPAFASIGFAIISISLVFYSRYRSCKNQNKT</sequence>
<feature type="transmembrane region" description="Helical" evidence="1">
    <location>
        <begin position="7"/>
        <end position="26"/>
    </location>
</feature>
<keyword evidence="1" id="KW-0812">Transmembrane</keyword>
<comment type="caution">
    <text evidence="2">The sequence shown here is derived from an EMBL/GenBank/DDBJ whole genome shotgun (WGS) entry which is preliminary data.</text>
</comment>
<evidence type="ECO:0000256" key="1">
    <source>
        <dbReference type="SAM" id="Phobius"/>
    </source>
</evidence>
<reference evidence="2 3" key="1">
    <citation type="submission" date="2023-03" db="EMBL/GenBank/DDBJ databases">
        <title>Draft genome sequence of Thalassotalea eurytherma JCM 18482T.</title>
        <authorList>
            <person name="Sawabe T."/>
        </authorList>
    </citation>
    <scope>NUCLEOTIDE SEQUENCE [LARGE SCALE GENOMIC DNA]</scope>
    <source>
        <strain evidence="2 3">JCM 18482</strain>
    </source>
</reference>